<protein>
    <recommendedName>
        <fullName evidence="2">PB1 domain-containing protein</fullName>
    </recommendedName>
</protein>
<proteinExistence type="predicted"/>
<accession>A0A5N6NVZ4</accession>
<dbReference type="AlphaFoldDB" id="A0A5N6NVZ4"/>
<dbReference type="Proteomes" id="UP000326396">
    <property type="component" value="Linkage Group LG16"/>
</dbReference>
<gene>
    <name evidence="3" type="ORF">E3N88_15137</name>
</gene>
<comment type="caution">
    <text evidence="3">The sequence shown here is derived from an EMBL/GenBank/DDBJ whole genome shotgun (WGS) entry which is preliminary data.</text>
</comment>
<keyword evidence="4" id="KW-1185">Reference proteome</keyword>
<dbReference type="SMART" id="SM00666">
    <property type="entry name" value="PB1"/>
    <property type="match status" value="1"/>
</dbReference>
<feature type="region of interest" description="Disordered" evidence="1">
    <location>
        <begin position="1"/>
        <end position="39"/>
    </location>
</feature>
<dbReference type="Gene3D" id="3.10.20.90">
    <property type="entry name" value="Phosphatidylinositol 3-kinase Catalytic Subunit, Chain A, domain 1"/>
    <property type="match status" value="1"/>
</dbReference>
<evidence type="ECO:0000313" key="3">
    <source>
        <dbReference type="EMBL" id="KAD5507434.1"/>
    </source>
</evidence>
<dbReference type="GO" id="GO:0003700">
    <property type="term" value="F:DNA-binding transcription factor activity"/>
    <property type="evidence" value="ECO:0007669"/>
    <property type="project" value="InterPro"/>
</dbReference>
<dbReference type="InterPro" id="IPR053793">
    <property type="entry name" value="PB1-like"/>
</dbReference>
<feature type="compositionally biased region" description="Low complexity" evidence="1">
    <location>
        <begin position="12"/>
        <end position="26"/>
    </location>
</feature>
<dbReference type="PANTHER" id="PTHR32002">
    <property type="entry name" value="PROTEIN NLP8"/>
    <property type="match status" value="1"/>
</dbReference>
<evidence type="ECO:0000256" key="1">
    <source>
        <dbReference type="SAM" id="MobiDB-lite"/>
    </source>
</evidence>
<name>A0A5N6NVZ4_9ASTR</name>
<dbReference type="PANTHER" id="PTHR32002:SF49">
    <property type="entry name" value="BILE ACID:SODIUM SYMPORTER_ARSENICAL RESISTANCE PROTEIN ACR3-RELATED"/>
    <property type="match status" value="1"/>
</dbReference>
<sequence>MEVGEELLQMNSGCSKSPDPSKSGGSQTDPILSDLRKRSSTPLQYENRPFSSSFVFWSENEGSENNSSSANQLNTIQGKIKSVFSDIANPYEFCIGEFWAPVTINERRVLSTSGQPFYINDLTTEMVEYRLHSEKHQYDIDVNKLQIEGDPNIRRGGPATTFLRRLSNVDRLPESESCFGLNFCIMLPICFPSDQSDCIGVLGFIFEDEDDYRWPFLVSDALEALKKVELDICNVQQHIPYETINGLRQTKDEITYALKMVCESHKLHIGQVWGAFEYKSHVPLSTYLEDTQRIFGLKLTDYHRCINRPLEGFRYLSIFNRIYDVFPLERTSKEHVLRTFQDFKPRHRSLLSDWDFLLEEEESFGALVICLRSLETGDFNYLFEFIWNNDSPDSCDVFIKAILLTIKGCLPSFKFASGAEIGDELDVINVEASEGQTISFKIFQENANALEEGKQPNVVKNMTCKTTSEVLPSEQLDVIHVETPNQAESSNFKKFQGQRLASDEGKKPMKKYKTAEIYLTPGEIEEQFGQTIKVAAKNLEVSESTLKRKLKAHDMQWPAAKPAKKNQKDLTINKVKINEVYNGAIQESSTININEHTLTIKAEYADDMIKIRLPVMQAKFETIQNEIDTGFNICPGTYKIKYHDEVGDWILLKSDKDLSYCIESSRKIDPNEIRLRVLPSTQQCPQPMSVPTCS</sequence>
<dbReference type="Pfam" id="PF00564">
    <property type="entry name" value="PB1"/>
    <property type="match status" value="1"/>
</dbReference>
<evidence type="ECO:0000259" key="2">
    <source>
        <dbReference type="PROSITE" id="PS51745"/>
    </source>
</evidence>
<feature type="domain" description="PB1" evidence="2">
    <location>
        <begin position="597"/>
        <end position="680"/>
    </location>
</feature>
<evidence type="ECO:0000313" key="4">
    <source>
        <dbReference type="Proteomes" id="UP000326396"/>
    </source>
</evidence>
<dbReference type="OrthoDB" id="1261306at2759"/>
<dbReference type="InterPro" id="IPR000270">
    <property type="entry name" value="PB1_dom"/>
</dbReference>
<dbReference type="InterPro" id="IPR045012">
    <property type="entry name" value="NLP"/>
</dbReference>
<dbReference type="EMBL" id="SZYD01000008">
    <property type="protein sequence ID" value="KAD5507434.1"/>
    <property type="molecule type" value="Genomic_DNA"/>
</dbReference>
<dbReference type="PROSITE" id="PS51745">
    <property type="entry name" value="PB1"/>
    <property type="match status" value="1"/>
</dbReference>
<reference evidence="3 4" key="1">
    <citation type="submission" date="2019-05" db="EMBL/GenBank/DDBJ databases">
        <title>Mikania micrantha, genome provides insights into the molecular mechanism of rapid growth.</title>
        <authorList>
            <person name="Liu B."/>
        </authorList>
    </citation>
    <scope>NUCLEOTIDE SEQUENCE [LARGE SCALE GENOMIC DNA]</scope>
    <source>
        <strain evidence="3">NLD-2019</strain>
        <tissue evidence="3">Leaf</tissue>
    </source>
</reference>
<dbReference type="CDD" id="cd05992">
    <property type="entry name" value="PB1"/>
    <property type="match status" value="1"/>
</dbReference>
<organism evidence="3 4">
    <name type="scientific">Mikania micrantha</name>
    <name type="common">bitter vine</name>
    <dbReference type="NCBI Taxonomy" id="192012"/>
    <lineage>
        <taxon>Eukaryota</taxon>
        <taxon>Viridiplantae</taxon>
        <taxon>Streptophyta</taxon>
        <taxon>Embryophyta</taxon>
        <taxon>Tracheophyta</taxon>
        <taxon>Spermatophyta</taxon>
        <taxon>Magnoliopsida</taxon>
        <taxon>eudicotyledons</taxon>
        <taxon>Gunneridae</taxon>
        <taxon>Pentapetalae</taxon>
        <taxon>asterids</taxon>
        <taxon>campanulids</taxon>
        <taxon>Asterales</taxon>
        <taxon>Asteraceae</taxon>
        <taxon>Asteroideae</taxon>
        <taxon>Heliantheae alliance</taxon>
        <taxon>Eupatorieae</taxon>
        <taxon>Mikania</taxon>
    </lineage>
</organism>
<dbReference type="SUPFAM" id="SSF54277">
    <property type="entry name" value="CAD &amp; PB1 domains"/>
    <property type="match status" value="1"/>
</dbReference>